<dbReference type="PANTHER" id="PTHR13693">
    <property type="entry name" value="CLASS II AMINOTRANSFERASE/8-AMINO-7-OXONONANOATE SYNTHASE"/>
    <property type="match status" value="1"/>
</dbReference>
<dbReference type="Proteomes" id="UP000294498">
    <property type="component" value="Unassembled WGS sequence"/>
</dbReference>
<dbReference type="RefSeq" id="WP_162852790.1">
    <property type="nucleotide sequence ID" value="NZ_SODV01000002.1"/>
</dbReference>
<feature type="domain" description="BioF2-like acetyltransferase" evidence="4">
    <location>
        <begin position="635"/>
        <end position="775"/>
    </location>
</feature>
<gene>
    <name evidence="5" type="ORF">EDB95_5136</name>
</gene>
<sequence>MGKSASFYETIDQIITHGVQKDILHLYNEDHSFSGNYLQLRGKRVVNFGSCSYLGLEFDERLKQSAKDAIDRYGTQFSESRAYVSLKLYQDLEEAFLQIFGQPIVIVPTTTLGHLSNLPVLVQDEDAIILDHQVHNSVQSAVTPLKARGVYTELVRHNRMDQVEDKIKELRSKHRKIWYMADGVYSMFGDNCPVDDLYALMDKYPELHAYVDDAHGMSVHGQHGRGWVLNNRPMHPKMIMATSLAKAFATGGAVMVYPDAEQMQKVRNCGAPLLSSGPLQPATLGAALASARIHLTPEIYDLQADLHERIRFTNLMLRKYKLPAVSTPIGAVFFVGVSLPKLAYNMVGRLLDAGFYVNLGVFPVVPMKQAGVRFTITRLHTFAQIEDMIATMAAELPKAMKEEGMTLADIYKAFKMPMPEEVELDRSVNTVLAQSLSLNLSHYKEIAEVPRAEWNAMMEDRGTFDWEGMHTLEASFTHNEQPANNWSFDYVVVRDQEERPVVASFLTTGMWKDDMLSPAAVSRHVEELRKKDPYYLTSKVTAVGSLLTEGEHLYIDKTSPLWKDALLMFVEKAYSIQEQHKSGNVVVRDFHGIDPELDALMVDNGFVRIAMPETSIVSDLSWEGREGYYESLSARSRQHYREDVRKHEAKYDVRVVTAYPGDDVIDEWYGLYQNVKTHSLELNTFDLPKKWFARIFDNPKWEVLVLSLKPGFGENDKPVCIVINYKGEHTYSPMVIGLDYTHNRDYKIYRQALYQLVLRAKDLGKAKVCLGFAAAVEKKKVGAVQVQAYAYIHSRDTFNMEVLASLKENTVLYSRQS</sequence>
<dbReference type="InterPro" id="IPR016181">
    <property type="entry name" value="Acyl_CoA_acyltransferase"/>
</dbReference>
<dbReference type="EMBL" id="SODV01000002">
    <property type="protein sequence ID" value="TDW97289.1"/>
    <property type="molecule type" value="Genomic_DNA"/>
</dbReference>
<dbReference type="GO" id="GO:0030170">
    <property type="term" value="F:pyridoxal phosphate binding"/>
    <property type="evidence" value="ECO:0007669"/>
    <property type="project" value="InterPro"/>
</dbReference>
<evidence type="ECO:0000256" key="2">
    <source>
        <dbReference type="ARBA" id="ARBA00022679"/>
    </source>
</evidence>
<dbReference type="SUPFAM" id="SSF53383">
    <property type="entry name" value="PLP-dependent transferases"/>
    <property type="match status" value="1"/>
</dbReference>
<dbReference type="InterPro" id="IPR038740">
    <property type="entry name" value="BioF2-like_GNAT_dom"/>
</dbReference>
<organism evidence="5 6">
    <name type="scientific">Dinghuibacter silviterrae</name>
    <dbReference type="NCBI Taxonomy" id="1539049"/>
    <lineage>
        <taxon>Bacteria</taxon>
        <taxon>Pseudomonadati</taxon>
        <taxon>Bacteroidota</taxon>
        <taxon>Chitinophagia</taxon>
        <taxon>Chitinophagales</taxon>
        <taxon>Chitinophagaceae</taxon>
        <taxon>Dinghuibacter</taxon>
    </lineage>
</organism>
<reference evidence="5 6" key="1">
    <citation type="submission" date="2019-03" db="EMBL/GenBank/DDBJ databases">
        <title>Genomic Encyclopedia of Type Strains, Phase IV (KMG-IV): sequencing the most valuable type-strain genomes for metagenomic binning, comparative biology and taxonomic classification.</title>
        <authorList>
            <person name="Goeker M."/>
        </authorList>
    </citation>
    <scope>NUCLEOTIDE SEQUENCE [LARGE SCALE GENOMIC DNA]</scope>
    <source>
        <strain evidence="5 6">DSM 100059</strain>
    </source>
</reference>
<dbReference type="Gene3D" id="3.40.640.10">
    <property type="entry name" value="Type I PLP-dependent aspartate aminotransferase-like (Major domain)"/>
    <property type="match status" value="1"/>
</dbReference>
<comment type="caution">
    <text evidence="5">The sequence shown here is derived from an EMBL/GenBank/DDBJ whole genome shotgun (WGS) entry which is preliminary data.</text>
</comment>
<keyword evidence="2" id="KW-0808">Transferase</keyword>
<dbReference type="InterPro" id="IPR004839">
    <property type="entry name" value="Aminotransferase_I/II_large"/>
</dbReference>
<dbReference type="AlphaFoldDB" id="A0A4R8DHT0"/>
<protein>
    <submittedName>
        <fullName evidence="5">7-keto-8-aminopelargonate synthetase-like enzyme</fullName>
    </submittedName>
</protein>
<dbReference type="InterPro" id="IPR015421">
    <property type="entry name" value="PyrdxlP-dep_Trfase_major"/>
</dbReference>
<dbReference type="Pfam" id="PF13480">
    <property type="entry name" value="Acetyltransf_6"/>
    <property type="match status" value="1"/>
</dbReference>
<name>A0A4R8DHT0_9BACT</name>
<dbReference type="InterPro" id="IPR015424">
    <property type="entry name" value="PyrdxlP-dep_Trfase"/>
</dbReference>
<accession>A0A4R8DHT0</accession>
<keyword evidence="6" id="KW-1185">Reference proteome</keyword>
<evidence type="ECO:0000313" key="6">
    <source>
        <dbReference type="Proteomes" id="UP000294498"/>
    </source>
</evidence>
<evidence type="ECO:0000259" key="4">
    <source>
        <dbReference type="Pfam" id="PF13480"/>
    </source>
</evidence>
<proteinExistence type="predicted"/>
<dbReference type="Pfam" id="PF00155">
    <property type="entry name" value="Aminotran_1_2"/>
    <property type="match status" value="1"/>
</dbReference>
<evidence type="ECO:0000259" key="3">
    <source>
        <dbReference type="Pfam" id="PF00155"/>
    </source>
</evidence>
<feature type="domain" description="Aminotransferase class I/classII large" evidence="3">
    <location>
        <begin position="44"/>
        <end position="376"/>
    </location>
</feature>
<dbReference type="InterPro" id="IPR015422">
    <property type="entry name" value="PyrdxlP-dep_Trfase_small"/>
</dbReference>
<evidence type="ECO:0000313" key="5">
    <source>
        <dbReference type="EMBL" id="TDW97289.1"/>
    </source>
</evidence>
<dbReference type="Gene3D" id="3.90.1150.10">
    <property type="entry name" value="Aspartate Aminotransferase, domain 1"/>
    <property type="match status" value="1"/>
</dbReference>
<evidence type="ECO:0000256" key="1">
    <source>
        <dbReference type="ARBA" id="ARBA00001933"/>
    </source>
</evidence>
<dbReference type="InterPro" id="IPR050087">
    <property type="entry name" value="AON_synthase_class-II"/>
</dbReference>
<dbReference type="SUPFAM" id="SSF55729">
    <property type="entry name" value="Acyl-CoA N-acyltransferases (Nat)"/>
    <property type="match status" value="1"/>
</dbReference>
<dbReference type="GO" id="GO:0016740">
    <property type="term" value="F:transferase activity"/>
    <property type="evidence" value="ECO:0007669"/>
    <property type="project" value="UniProtKB-KW"/>
</dbReference>
<comment type="cofactor">
    <cofactor evidence="1">
        <name>pyridoxal 5'-phosphate</name>
        <dbReference type="ChEBI" id="CHEBI:597326"/>
    </cofactor>
</comment>